<dbReference type="InterPro" id="IPR046521">
    <property type="entry name" value="DUF6698"/>
</dbReference>
<organism evidence="3 4">
    <name type="scientific">Mycena sanguinolenta</name>
    <dbReference type="NCBI Taxonomy" id="230812"/>
    <lineage>
        <taxon>Eukaryota</taxon>
        <taxon>Fungi</taxon>
        <taxon>Dikarya</taxon>
        <taxon>Basidiomycota</taxon>
        <taxon>Agaricomycotina</taxon>
        <taxon>Agaricomycetes</taxon>
        <taxon>Agaricomycetidae</taxon>
        <taxon>Agaricales</taxon>
        <taxon>Marasmiineae</taxon>
        <taxon>Mycenaceae</taxon>
        <taxon>Mycena</taxon>
    </lineage>
</organism>
<evidence type="ECO:0000256" key="2">
    <source>
        <dbReference type="SAM" id="MobiDB-lite"/>
    </source>
</evidence>
<sequence>MEVRIYKADCAFHTSCPFPSSSPSLDGPQPVTRLTAPLVTSSSTLPPPPPLPQSVPVSTSLFQPIPTTLQLLVTSRPADGEAIDYKAAYTALEASTRMREEAAAKRKRGPSAGELGAARGIRHLAAMFGDIPSIVAKAETYLLDGRIAEPAYDEFDEDLTDEQEELLQKRRESERNLTAYQETLRLVPELGNKLVKANADDLLHFYNAIQKSANDARSECLSRITRGLGSWINADKDSPDIAVFDHTAAVVDADGKKYRMYAPGLSETRVNRGPDHDICGGLLTSLDQDWDDADVRTAIRNSGHLSTSFFCRIFYLNFRGDPSEYDDGFLKSRYLVKGYKTVFTGPSSAKDNDENEPPSKKPRNGGDAVKPSRKPPCDIFLMDGKVTPRSIAFICVLVHMSLTNAHQWTATIYKFSYPHLYNFIVDYFEGPREGTSARRKVDKLLAWWNKQIFPTHASSAASAETTVNSMAALRAQRQRRAGGQCPVVAPCFNTILPNNSRLFFIHNERDTFDEHYEYQYRIERPSPSWSFLMI</sequence>
<dbReference type="Proteomes" id="UP000623467">
    <property type="component" value="Unassembled WGS sequence"/>
</dbReference>
<proteinExistence type="predicted"/>
<protein>
    <submittedName>
        <fullName evidence="3">Uncharacterized protein</fullName>
    </submittedName>
</protein>
<gene>
    <name evidence="3" type="ORF">MSAN_00633100</name>
</gene>
<dbReference type="Pfam" id="PF20414">
    <property type="entry name" value="DUF6698"/>
    <property type="match status" value="1"/>
</dbReference>
<comment type="caution">
    <text evidence="3">The sequence shown here is derived from an EMBL/GenBank/DDBJ whole genome shotgun (WGS) entry which is preliminary data.</text>
</comment>
<reference evidence="3" key="1">
    <citation type="submission" date="2020-05" db="EMBL/GenBank/DDBJ databases">
        <title>Mycena genomes resolve the evolution of fungal bioluminescence.</title>
        <authorList>
            <person name="Tsai I.J."/>
        </authorList>
    </citation>
    <scope>NUCLEOTIDE SEQUENCE</scope>
    <source>
        <strain evidence="3">160909Yilan</strain>
    </source>
</reference>
<evidence type="ECO:0000256" key="1">
    <source>
        <dbReference type="SAM" id="Coils"/>
    </source>
</evidence>
<dbReference type="EMBL" id="JACAZH010000004">
    <property type="protein sequence ID" value="KAF7370031.1"/>
    <property type="molecule type" value="Genomic_DNA"/>
</dbReference>
<feature type="region of interest" description="Disordered" evidence="2">
    <location>
        <begin position="346"/>
        <end position="372"/>
    </location>
</feature>
<evidence type="ECO:0000313" key="4">
    <source>
        <dbReference type="Proteomes" id="UP000623467"/>
    </source>
</evidence>
<keyword evidence="1" id="KW-0175">Coiled coil</keyword>
<accession>A0A8H7DG00</accession>
<keyword evidence="4" id="KW-1185">Reference proteome</keyword>
<evidence type="ECO:0000313" key="3">
    <source>
        <dbReference type="EMBL" id="KAF7370031.1"/>
    </source>
</evidence>
<dbReference type="OrthoDB" id="2662502at2759"/>
<dbReference type="AlphaFoldDB" id="A0A8H7DG00"/>
<name>A0A8H7DG00_9AGAR</name>
<feature type="coiled-coil region" evidence="1">
    <location>
        <begin position="152"/>
        <end position="183"/>
    </location>
</feature>